<reference evidence="1" key="1">
    <citation type="submission" date="2023-12" db="EMBL/GenBank/DDBJ databases">
        <title>Genome assembly of Anisodus tanguticus.</title>
        <authorList>
            <person name="Wang Y.-J."/>
        </authorList>
    </citation>
    <scope>NUCLEOTIDE SEQUENCE</scope>
    <source>
        <strain evidence="1">KB-2021</strain>
        <tissue evidence="1">Leaf</tissue>
    </source>
</reference>
<protein>
    <submittedName>
        <fullName evidence="1">Uncharacterized protein</fullName>
    </submittedName>
</protein>
<comment type="caution">
    <text evidence="1">The sequence shown here is derived from an EMBL/GenBank/DDBJ whole genome shotgun (WGS) entry which is preliminary data.</text>
</comment>
<accession>A0AAE1RYG5</accession>
<dbReference type="AlphaFoldDB" id="A0AAE1RYG5"/>
<dbReference type="Proteomes" id="UP001291623">
    <property type="component" value="Unassembled WGS sequence"/>
</dbReference>
<proteinExistence type="predicted"/>
<dbReference type="EMBL" id="JAVYJV010000010">
    <property type="protein sequence ID" value="KAK4360170.1"/>
    <property type="molecule type" value="Genomic_DNA"/>
</dbReference>
<name>A0AAE1RYG5_9SOLA</name>
<evidence type="ECO:0000313" key="1">
    <source>
        <dbReference type="EMBL" id="KAK4360170.1"/>
    </source>
</evidence>
<organism evidence="1 2">
    <name type="scientific">Anisodus tanguticus</name>
    <dbReference type="NCBI Taxonomy" id="243964"/>
    <lineage>
        <taxon>Eukaryota</taxon>
        <taxon>Viridiplantae</taxon>
        <taxon>Streptophyta</taxon>
        <taxon>Embryophyta</taxon>
        <taxon>Tracheophyta</taxon>
        <taxon>Spermatophyta</taxon>
        <taxon>Magnoliopsida</taxon>
        <taxon>eudicotyledons</taxon>
        <taxon>Gunneridae</taxon>
        <taxon>Pentapetalae</taxon>
        <taxon>asterids</taxon>
        <taxon>lamiids</taxon>
        <taxon>Solanales</taxon>
        <taxon>Solanaceae</taxon>
        <taxon>Solanoideae</taxon>
        <taxon>Hyoscyameae</taxon>
        <taxon>Anisodus</taxon>
    </lineage>
</organism>
<gene>
    <name evidence="1" type="ORF">RND71_019122</name>
</gene>
<evidence type="ECO:0000313" key="2">
    <source>
        <dbReference type="Proteomes" id="UP001291623"/>
    </source>
</evidence>
<keyword evidence="2" id="KW-1185">Reference proteome</keyword>
<sequence length="253" mass="28024">MPIIPPEWNAREDGINLGGPTQMEPNIHGYANALPASPKLSDADSNLLLYQLSSPICLTIFLHGNEKGKNQFALKKKICILFDYPQWVAQFVEHGTFTMEVVQTLENVVANSGPANQSYASDHTGVNISNVMPVMSSPHLMASSPLMERCPDLTDASILDLLSRDMPSSLQMNEMDDMLRFASNVLLIKVHLKAQSTSTTLLVVSVEKYMNPKRPNIERIYTGQSCLKDRVLSLDPTYQIVPAGRLKKLVNTP</sequence>